<dbReference type="OrthoDB" id="5062908at2759"/>
<sequence length="124" mass="13522">MKKLINRSAVTPLRCLAAMPPEGCMRAGILPGCPNLDRGSREAEVGFEPRTFRSVNSRSNHLDYLALRDENANLFIVTPISFERSSSCSGVIIPVGPHQRKALDSSFALTRAHQQCISNGRAGI</sequence>
<dbReference type="Proteomes" id="UP000054324">
    <property type="component" value="Unassembled WGS sequence"/>
</dbReference>
<protein>
    <submittedName>
        <fullName evidence="1">Uncharacterized protein</fullName>
    </submittedName>
</protein>
<accession>A0A074ZC14</accession>
<dbReference type="CTD" id="20323087"/>
<proteinExistence type="predicted"/>
<dbReference type="EMBL" id="KL596863">
    <property type="protein sequence ID" value="KER23137.1"/>
    <property type="molecule type" value="Genomic_DNA"/>
</dbReference>
<dbReference type="KEGG" id="ovi:T265_08908"/>
<reference evidence="1 2" key="1">
    <citation type="submission" date="2013-11" db="EMBL/GenBank/DDBJ databases">
        <title>Opisthorchis viverrini - life in the bile duct.</title>
        <authorList>
            <person name="Young N.D."/>
            <person name="Nagarajan N."/>
            <person name="Lin S.J."/>
            <person name="Korhonen P.K."/>
            <person name="Jex A.R."/>
            <person name="Hall R.S."/>
            <person name="Safavi-Hemami H."/>
            <person name="Kaewkong W."/>
            <person name="Bertrand D."/>
            <person name="Gao S."/>
            <person name="Seet Q."/>
            <person name="Wongkham S."/>
            <person name="Teh B.T."/>
            <person name="Wongkham C."/>
            <person name="Intapan P.M."/>
            <person name="Maleewong W."/>
            <person name="Yang X."/>
            <person name="Hu M."/>
            <person name="Wang Z."/>
            <person name="Hofmann A."/>
            <person name="Sternberg P.W."/>
            <person name="Tan P."/>
            <person name="Wang J."/>
            <person name="Gasser R.B."/>
        </authorList>
    </citation>
    <scope>NUCLEOTIDE SEQUENCE [LARGE SCALE GENOMIC DNA]</scope>
</reference>
<organism evidence="1 2">
    <name type="scientific">Opisthorchis viverrini</name>
    <name type="common">Southeast Asian liver fluke</name>
    <dbReference type="NCBI Taxonomy" id="6198"/>
    <lineage>
        <taxon>Eukaryota</taxon>
        <taxon>Metazoa</taxon>
        <taxon>Spiralia</taxon>
        <taxon>Lophotrochozoa</taxon>
        <taxon>Platyhelminthes</taxon>
        <taxon>Trematoda</taxon>
        <taxon>Digenea</taxon>
        <taxon>Opisthorchiida</taxon>
        <taxon>Opisthorchiata</taxon>
        <taxon>Opisthorchiidae</taxon>
        <taxon>Opisthorchis</taxon>
    </lineage>
</organism>
<dbReference type="RefSeq" id="XP_009173103.1">
    <property type="nucleotide sequence ID" value="XM_009174839.1"/>
</dbReference>
<evidence type="ECO:0000313" key="2">
    <source>
        <dbReference type="Proteomes" id="UP000054324"/>
    </source>
</evidence>
<evidence type="ECO:0000313" key="1">
    <source>
        <dbReference type="EMBL" id="KER23137.1"/>
    </source>
</evidence>
<dbReference type="AlphaFoldDB" id="A0A074ZC14"/>
<keyword evidence="2" id="KW-1185">Reference proteome</keyword>
<gene>
    <name evidence="1" type="ORF">T265_08908</name>
</gene>
<name>A0A074ZC14_OPIVI</name>
<dbReference type="GeneID" id="20323087"/>